<dbReference type="PROSITE" id="PS50011">
    <property type="entry name" value="PROTEIN_KINASE_DOM"/>
    <property type="match status" value="1"/>
</dbReference>
<feature type="binding site" evidence="5">
    <location>
        <position position="112"/>
    </location>
    <ligand>
        <name>ATP</name>
        <dbReference type="ChEBI" id="CHEBI:30616"/>
    </ligand>
</feature>
<dbReference type="KEGG" id="gba:J421_1231"/>
<protein>
    <submittedName>
        <fullName evidence="7">Protein kinase</fullName>
    </submittedName>
</protein>
<dbReference type="Gene3D" id="1.25.40.10">
    <property type="entry name" value="Tetratricopeptide repeat domain"/>
    <property type="match status" value="1"/>
</dbReference>
<dbReference type="InterPro" id="IPR011009">
    <property type="entry name" value="Kinase-like_dom_sf"/>
</dbReference>
<sequence>MPRRIPLERWRALEPLLDGALTLAPEQRAAYLDRACGDDPVLRAEIDSLLGDCEAAERLLTRPALAYVLPAEPAVPETLGGRYRVRHEIGRGGMATVYLADDEKHGRPVAVKVLHAAFAHAVAAGRFRREIELAARLSHPHILPLHDSGEASGLLYYVMPYVAGETLRHRLRRDERLPVVDAVRIAREIALALDYAHREGVVHRDVKPENVLLADGQAVVADFGIAHALSRTALDTRAATGPVIGTPAYMSPEQALGRRDLDGRSDVYALGCVLHEMLTGALPTRAAGSPGPRVPAALASLVARATADDPADRFATAGAMADALDASRATAADAPVRGSRRRRVGAWIAAGATVAAAVAAVLALGSRAAPVALDADVIAVAPFDVLDPSLALWKEGMVDVLSRTLDGAGPLRAAAPTTVVRRWAGRGDAASARALATRTGAGLVVYGGVVRAGDSARARVTIYDARAGRALGEAERVDVAARMDRLADSLAVAILTELGRTRPIAATRHTAIRAASLPALRAFLQGEQFLRRTAWDSARAAYGRAVALDSTFALAYLRLARADEWLERTDPSIGDAPVTYLRRAQAYAAQLAPRDSAQLDVALRERAAMAAPTRARWYGVVAPYVAAADSLVQRYPDDPDAWMARAEAWYHDGMWAMPKSDREVQRMFDRVIALDSSFAPAYVHTIALAAADGARAARPYMRAYLAQTHGGGDVADVSRLTLALLDDPRPSDRVLHALTDALPVRTVMFGVQLFSRTLDSAETAVRLGRLVRARVEADAGVKLDVAMRRTLTYPLMVRGHLREALRAAEPRDELRAPFTELAVLGIVPLDTARSTFARWLARRELTGHGSEMLTFWAARGELASLEAFATAADSMARAAGSEPERAAARSRAAAASALRSLARGDSADALRRLLALDDARCRCALAAVARAELLLATGRAAEAARRLDEPLGVALATRGFADVYWMLLRARAAERLGRRSAAADAYASVAAAWRNADPELAPYAAEARAALARLGAEHTGIPVAR</sequence>
<dbReference type="RefSeq" id="WP_025410293.1">
    <property type="nucleotide sequence ID" value="NZ_CP007128.1"/>
</dbReference>
<name>W0RH99_9BACT</name>
<dbReference type="PANTHER" id="PTHR43289">
    <property type="entry name" value="MITOGEN-ACTIVATED PROTEIN KINASE KINASE KINASE 20-RELATED"/>
    <property type="match status" value="1"/>
</dbReference>
<dbReference type="PROSITE" id="PS00107">
    <property type="entry name" value="PROTEIN_KINASE_ATP"/>
    <property type="match status" value="1"/>
</dbReference>
<feature type="domain" description="Protein kinase" evidence="6">
    <location>
        <begin position="83"/>
        <end position="325"/>
    </location>
</feature>
<reference evidence="7 8" key="1">
    <citation type="journal article" date="2014" name="Genome Announc.">
        <title>Genome Sequence and Methylome of Soil Bacterium Gemmatirosa kalamazoonensis KBS708T, a Member of the Rarely Cultivated Gemmatimonadetes Phylum.</title>
        <authorList>
            <person name="Debruyn J.M."/>
            <person name="Radosevich M."/>
            <person name="Wommack K.E."/>
            <person name="Polson S.W."/>
            <person name="Hauser L.J."/>
            <person name="Fawaz M.N."/>
            <person name="Korlach J."/>
            <person name="Tsai Y.C."/>
        </authorList>
    </citation>
    <scope>NUCLEOTIDE SEQUENCE [LARGE SCALE GENOMIC DNA]</scope>
    <source>
        <strain evidence="7 8">KBS708</strain>
    </source>
</reference>
<dbReference type="PROSITE" id="PS00108">
    <property type="entry name" value="PROTEIN_KINASE_ST"/>
    <property type="match status" value="1"/>
</dbReference>
<dbReference type="OrthoDB" id="9788659at2"/>
<gene>
    <name evidence="7" type="ORF">J421_1231</name>
</gene>
<evidence type="ECO:0000256" key="2">
    <source>
        <dbReference type="ARBA" id="ARBA00022741"/>
    </source>
</evidence>
<dbReference type="PATRIC" id="fig|861299.3.peg.1247"/>
<dbReference type="EMBL" id="CP007128">
    <property type="protein sequence ID" value="AHG88768.1"/>
    <property type="molecule type" value="Genomic_DNA"/>
</dbReference>
<keyword evidence="3 7" id="KW-0418">Kinase</keyword>
<dbReference type="Gene3D" id="3.30.200.20">
    <property type="entry name" value="Phosphorylase Kinase, domain 1"/>
    <property type="match status" value="1"/>
</dbReference>
<dbReference type="Pfam" id="PF00069">
    <property type="entry name" value="Pkinase"/>
    <property type="match status" value="1"/>
</dbReference>
<accession>W0RH99</accession>
<dbReference type="Gene3D" id="1.10.510.10">
    <property type="entry name" value="Transferase(Phosphotransferase) domain 1"/>
    <property type="match status" value="1"/>
</dbReference>
<dbReference type="eggNOG" id="COG0515">
    <property type="taxonomic scope" value="Bacteria"/>
</dbReference>
<organism evidence="7 8">
    <name type="scientific">Gemmatirosa kalamazoonensis</name>
    <dbReference type="NCBI Taxonomy" id="861299"/>
    <lineage>
        <taxon>Bacteria</taxon>
        <taxon>Pseudomonadati</taxon>
        <taxon>Gemmatimonadota</taxon>
        <taxon>Gemmatimonadia</taxon>
        <taxon>Gemmatimonadales</taxon>
        <taxon>Gemmatimonadaceae</taxon>
        <taxon>Gemmatirosa</taxon>
    </lineage>
</organism>
<dbReference type="InParanoid" id="W0RH99"/>
<evidence type="ECO:0000259" key="6">
    <source>
        <dbReference type="PROSITE" id="PS50011"/>
    </source>
</evidence>
<dbReference type="Proteomes" id="UP000019151">
    <property type="component" value="Chromosome"/>
</dbReference>
<evidence type="ECO:0000256" key="4">
    <source>
        <dbReference type="ARBA" id="ARBA00022840"/>
    </source>
</evidence>
<dbReference type="SMART" id="SM00220">
    <property type="entry name" value="S_TKc"/>
    <property type="match status" value="1"/>
</dbReference>
<dbReference type="HOGENOM" id="CLU_304170_0_0_0"/>
<dbReference type="STRING" id="861299.J421_1231"/>
<dbReference type="GO" id="GO:0005524">
    <property type="term" value="F:ATP binding"/>
    <property type="evidence" value="ECO:0007669"/>
    <property type="project" value="UniProtKB-UniRule"/>
</dbReference>
<dbReference type="PANTHER" id="PTHR43289:SF6">
    <property type="entry name" value="SERINE_THREONINE-PROTEIN KINASE NEKL-3"/>
    <property type="match status" value="1"/>
</dbReference>
<evidence type="ECO:0000256" key="3">
    <source>
        <dbReference type="ARBA" id="ARBA00022777"/>
    </source>
</evidence>
<evidence type="ECO:0000313" key="8">
    <source>
        <dbReference type="Proteomes" id="UP000019151"/>
    </source>
</evidence>
<proteinExistence type="predicted"/>
<evidence type="ECO:0000256" key="1">
    <source>
        <dbReference type="ARBA" id="ARBA00022679"/>
    </source>
</evidence>
<dbReference type="SUPFAM" id="SSF48452">
    <property type="entry name" value="TPR-like"/>
    <property type="match status" value="1"/>
</dbReference>
<evidence type="ECO:0000313" key="7">
    <source>
        <dbReference type="EMBL" id="AHG88768.1"/>
    </source>
</evidence>
<evidence type="ECO:0000256" key="5">
    <source>
        <dbReference type="PROSITE-ProRule" id="PRU10141"/>
    </source>
</evidence>
<dbReference type="GO" id="GO:0004674">
    <property type="term" value="F:protein serine/threonine kinase activity"/>
    <property type="evidence" value="ECO:0007669"/>
    <property type="project" value="TreeGrafter"/>
</dbReference>
<dbReference type="SUPFAM" id="SSF56112">
    <property type="entry name" value="Protein kinase-like (PK-like)"/>
    <property type="match status" value="1"/>
</dbReference>
<dbReference type="InterPro" id="IPR000719">
    <property type="entry name" value="Prot_kinase_dom"/>
</dbReference>
<dbReference type="InterPro" id="IPR011990">
    <property type="entry name" value="TPR-like_helical_dom_sf"/>
</dbReference>
<dbReference type="AlphaFoldDB" id="W0RH99"/>
<dbReference type="InterPro" id="IPR017441">
    <property type="entry name" value="Protein_kinase_ATP_BS"/>
</dbReference>
<dbReference type="InterPro" id="IPR008271">
    <property type="entry name" value="Ser/Thr_kinase_AS"/>
</dbReference>
<keyword evidence="8" id="KW-1185">Reference proteome</keyword>
<keyword evidence="1" id="KW-0808">Transferase</keyword>
<keyword evidence="2 5" id="KW-0547">Nucleotide-binding</keyword>
<keyword evidence="4 5" id="KW-0067">ATP-binding</keyword>
<dbReference type="CDD" id="cd14014">
    <property type="entry name" value="STKc_PknB_like"/>
    <property type="match status" value="1"/>
</dbReference>